<feature type="compositionally biased region" description="Low complexity" evidence="1">
    <location>
        <begin position="925"/>
        <end position="944"/>
    </location>
</feature>
<feature type="compositionally biased region" description="Basic and acidic residues" evidence="1">
    <location>
        <begin position="98"/>
        <end position="131"/>
    </location>
</feature>
<feature type="compositionally biased region" description="Polar residues" evidence="1">
    <location>
        <begin position="721"/>
        <end position="732"/>
    </location>
</feature>
<feature type="compositionally biased region" description="Gly residues" evidence="1">
    <location>
        <begin position="1150"/>
        <end position="1160"/>
    </location>
</feature>
<feature type="compositionally biased region" description="Polar residues" evidence="1">
    <location>
        <begin position="784"/>
        <end position="796"/>
    </location>
</feature>
<feature type="compositionally biased region" description="Polar residues" evidence="1">
    <location>
        <begin position="70"/>
        <end position="80"/>
    </location>
</feature>
<evidence type="ECO:0000313" key="3">
    <source>
        <dbReference type="EMBL" id="KAF4620670.1"/>
    </source>
</evidence>
<feature type="compositionally biased region" description="Basic residues" evidence="1">
    <location>
        <begin position="488"/>
        <end position="499"/>
    </location>
</feature>
<feature type="compositionally biased region" description="Polar residues" evidence="1">
    <location>
        <begin position="837"/>
        <end position="850"/>
    </location>
</feature>
<feature type="domain" description="BRCT" evidence="2">
    <location>
        <begin position="1183"/>
        <end position="1277"/>
    </location>
</feature>
<name>A0A8H4VUD5_9AGAR</name>
<dbReference type="CDD" id="cd17716">
    <property type="entry name" value="BRCT_microcephalin_rpt1"/>
    <property type="match status" value="1"/>
</dbReference>
<evidence type="ECO:0000259" key="2">
    <source>
        <dbReference type="PROSITE" id="PS50172"/>
    </source>
</evidence>
<feature type="region of interest" description="Disordered" evidence="1">
    <location>
        <begin position="611"/>
        <end position="633"/>
    </location>
</feature>
<feature type="compositionally biased region" description="Polar residues" evidence="1">
    <location>
        <begin position="132"/>
        <end position="142"/>
    </location>
</feature>
<feature type="compositionally biased region" description="Low complexity" evidence="1">
    <location>
        <begin position="410"/>
        <end position="423"/>
    </location>
</feature>
<feature type="region of interest" description="Disordered" evidence="1">
    <location>
        <begin position="1"/>
        <end position="191"/>
    </location>
</feature>
<feature type="compositionally biased region" description="Basic and acidic residues" evidence="1">
    <location>
        <begin position="681"/>
        <end position="694"/>
    </location>
</feature>
<feature type="compositionally biased region" description="Low complexity" evidence="1">
    <location>
        <begin position="1116"/>
        <end position="1135"/>
    </location>
</feature>
<reference evidence="3 4" key="1">
    <citation type="submission" date="2019-12" db="EMBL/GenBank/DDBJ databases">
        <authorList>
            <person name="Floudas D."/>
            <person name="Bentzer J."/>
            <person name="Ahren D."/>
            <person name="Johansson T."/>
            <person name="Persson P."/>
            <person name="Tunlid A."/>
        </authorList>
    </citation>
    <scope>NUCLEOTIDE SEQUENCE [LARGE SCALE GENOMIC DNA]</scope>
    <source>
        <strain evidence="3 4">CBS 102.39</strain>
    </source>
</reference>
<sequence>MTEATFGRRTRSQLTLPDNILQIPDRSPMKDARNALRSQAAAGTNSRPSQKASDSTEDELLLSPGKPKSLTKSAVSSKRSASPPPEDEYNHRSSSPSDGRELKRVKRDTGSSRRNGMEKSSERDGVEEARTQTETLGYTKNVTEPEMPTGRRSARRRSNTTTKQTLSTVSASPPPTVFSPHPPVTPTKTRAQSVPVFPVSYADTGGVVPHIDLRNYQTSPKRSRSRSPSKESQLRILSNKPLPPFKLPTIQDEPPFKTNESNNVTQEVETRIEAGTPTMPQSIVADTTANEQEPFIAPPTPLASSSKAPHIQIPTTPATESLDRLIPMSPLTPVLETPLPTRTMPTAGTWNRHQGFTGRKQSNLVPIEERESRMLQPAAPSDLRSRLPRPAAVPPTGVHAKLLQAAGKESSAAASSSKTSTTSNLQRKASGPKVNAFDLLMKGSQDARAKELVEKEKSAVQTSSKALPKQVAAIFKETPVAGPSTPKPKMKARMKRNTKPKPEQQPLYVGTSDNEEEEEEARRAENSSSRAFDESDVDKAELSHGQVASSTHETPMEVVEDSQDEETTIFHNGETTETVADLSAEVNATHDAEDVQAEDPDVSMISAVANETSPENEMSEEQREEATPQTAEAIMTSPTAEAAQASIVASATVENEVVASEPIGEAAIASEIAQEVPSENVEERPTQESSEHKAAAPKPKPFGKKKQPTAIPVASGGRVTRSASSQKNTVVGNASIAGPSHARPTISAAAKRAASVTAKKALPSVASGKAPVPQKKVPQGSPMKITSPTKASTLKTPTKAVGRFTLPNNSISTPSPTKIARPSTSMSTKPSGAAVTRTFSMDTSQVSMGASSSLSTLSNALERLRMPTPSRPSTSMGFNRDVPDEDKEARSKDDADAATARGSIGLGLPSNGLKRATTLGPEAFKPAPSTTAASSSSKSATGKSMVQKPLSAFLFGRGGAKKPTASARGTAKTSVMGKPIFGIGGAPRRLASKKTGLPTVIGSPVKGGTGADNTMHEYAEDEGDEGKGDADDATDNFMAPQTAGGAPPNVLTGDALAEEGSSEGKGKGKETSSSRAFSGSRRVSMVSQALSQSLNAPPPVRGLMGPPATPPHKRSSSSTYPSTSAGGSSPSSGPTVGTRASARLAKTVPGGFGKIRGGTDGHVSSQRKGAAESAAVANPAVEALKEVLKDCVIFVDVKTDDGEEAGSLFVEMLEGVGARVLTRVGQTCTHIVFKNGLMSTISRYRLLRDPKPLVVGIAWVVDCVEQLKHIDEKDYLVDIEHTNVAGVNKRRRSIIPKMFASEIDTTSDAGKEEGEGDISMDGSTSSITMDDDLAPLERARRRKSLMPAHAKP</sequence>
<feature type="compositionally biased region" description="Polar residues" evidence="1">
    <location>
        <begin position="344"/>
        <end position="357"/>
    </location>
</feature>
<gene>
    <name evidence="3" type="ORF">D9613_000814</name>
</gene>
<feature type="compositionally biased region" description="Basic and acidic residues" evidence="1">
    <location>
        <begin position="445"/>
        <end position="458"/>
    </location>
</feature>
<feature type="region of interest" description="Disordered" evidence="1">
    <location>
        <begin position="211"/>
        <end position="263"/>
    </location>
</feature>
<dbReference type="PROSITE" id="PS50172">
    <property type="entry name" value="BRCT"/>
    <property type="match status" value="1"/>
</dbReference>
<feature type="compositionally biased region" description="Acidic residues" evidence="1">
    <location>
        <begin position="558"/>
        <end position="567"/>
    </location>
</feature>
<dbReference type="EMBL" id="JAACJL010000015">
    <property type="protein sequence ID" value="KAF4620670.1"/>
    <property type="molecule type" value="Genomic_DNA"/>
</dbReference>
<organism evidence="3 4">
    <name type="scientific">Agrocybe pediades</name>
    <dbReference type="NCBI Taxonomy" id="84607"/>
    <lineage>
        <taxon>Eukaryota</taxon>
        <taxon>Fungi</taxon>
        <taxon>Dikarya</taxon>
        <taxon>Basidiomycota</taxon>
        <taxon>Agaricomycotina</taxon>
        <taxon>Agaricomycetes</taxon>
        <taxon>Agaricomycetidae</taxon>
        <taxon>Agaricales</taxon>
        <taxon>Agaricineae</taxon>
        <taxon>Strophariaceae</taxon>
        <taxon>Agrocybe</taxon>
    </lineage>
</organism>
<feature type="compositionally biased region" description="Low complexity" evidence="1">
    <location>
        <begin position="331"/>
        <end position="343"/>
    </location>
</feature>
<evidence type="ECO:0000313" key="4">
    <source>
        <dbReference type="Proteomes" id="UP000521872"/>
    </source>
</evidence>
<proteinExistence type="predicted"/>
<feature type="region of interest" description="Disordered" evidence="1">
    <location>
        <begin position="669"/>
        <end position="1167"/>
    </location>
</feature>
<dbReference type="Proteomes" id="UP000521872">
    <property type="component" value="Unassembled WGS sequence"/>
</dbReference>
<feature type="region of interest" description="Disordered" evidence="1">
    <location>
        <begin position="331"/>
        <end position="357"/>
    </location>
</feature>
<dbReference type="InterPro" id="IPR001357">
    <property type="entry name" value="BRCT_dom"/>
</dbReference>
<feature type="compositionally biased region" description="Basic residues" evidence="1">
    <location>
        <begin position="1339"/>
        <end position="1352"/>
    </location>
</feature>
<comment type="caution">
    <text evidence="3">The sequence shown here is derived from an EMBL/GenBank/DDBJ whole genome shotgun (WGS) entry which is preliminary data.</text>
</comment>
<feature type="compositionally biased region" description="Polar residues" evidence="1">
    <location>
        <begin position="41"/>
        <end position="53"/>
    </location>
</feature>
<evidence type="ECO:0000256" key="1">
    <source>
        <dbReference type="SAM" id="MobiDB-lite"/>
    </source>
</evidence>
<accession>A0A8H4VUD5</accession>
<protein>
    <recommendedName>
        <fullName evidence="2">BRCT domain-containing protein</fullName>
    </recommendedName>
</protein>
<dbReference type="SUPFAM" id="SSF52113">
    <property type="entry name" value="BRCT domain"/>
    <property type="match status" value="1"/>
</dbReference>
<feature type="compositionally biased region" description="Polar residues" evidence="1">
    <location>
        <begin position="806"/>
        <end position="830"/>
    </location>
</feature>
<keyword evidence="4" id="KW-1185">Reference proteome</keyword>
<feature type="region of interest" description="Disordered" evidence="1">
    <location>
        <begin position="1305"/>
        <end position="1352"/>
    </location>
</feature>
<feature type="compositionally biased region" description="Polar residues" evidence="1">
    <location>
        <begin position="1085"/>
        <end position="1095"/>
    </location>
</feature>
<feature type="compositionally biased region" description="Basic and acidic residues" evidence="1">
    <location>
        <begin position="520"/>
        <end position="542"/>
    </location>
</feature>
<dbReference type="Gene3D" id="3.40.50.10190">
    <property type="entry name" value="BRCT domain"/>
    <property type="match status" value="1"/>
</dbReference>
<dbReference type="InterPro" id="IPR036420">
    <property type="entry name" value="BRCT_dom_sf"/>
</dbReference>
<feature type="compositionally biased region" description="Pro residues" evidence="1">
    <location>
        <begin position="172"/>
        <end position="185"/>
    </location>
</feature>
<feature type="compositionally biased region" description="Basic and acidic residues" evidence="1">
    <location>
        <begin position="1062"/>
        <end position="1072"/>
    </location>
</feature>
<feature type="region of interest" description="Disordered" evidence="1">
    <location>
        <begin position="405"/>
        <end position="569"/>
    </location>
</feature>
<feature type="compositionally biased region" description="Low complexity" evidence="1">
    <location>
        <begin position="742"/>
        <end position="761"/>
    </location>
</feature>
<dbReference type="Pfam" id="PF00533">
    <property type="entry name" value="BRCT"/>
    <property type="match status" value="1"/>
</dbReference>